<proteinExistence type="predicted"/>
<evidence type="ECO:0000313" key="1">
    <source>
        <dbReference type="EMBL" id="KAI0046384.1"/>
    </source>
</evidence>
<sequence length="580" mass="63465">MDTGRLDLATSQYAIAAIILDDMIPSWKRDLNATQRICVAQHRGEIDVHLEAILSTLNGEKNERLPRSSEYPNLGIMKRLPDGCGAVSWGDDDGFGAGLGLPQEGEVLSRSRIESDELEAGRGSGEANPVVYGSSSASDVPPEEEIADHNVATMGTDEIDHPYRSEQQRERAHQGEEIGAGRAKIWPASPTSSSHPATVYNSGSHLNGLERPHSAMSMDSEISVASVATVTSRSVSIAKSANSHNSYNMKMNMYHIPLPFERRKEFKFRQFGMCRGHKDKVVSVALSPDGKRIVSGSYDQTVRIWDTETGQQVGTPLKGHRFEVVSVAFSPDGRHVVSGSYDNTIRIWDAETGKLKGAPLKGHKLMVVSVAFSPDGRRVVSGWADHTIRIWDAQTGQVVGLPLEGHTHTVMSVNFSPDGTRVISGSADRTICIWDAETGQLVGTPWKGHTRGVFSVAFSPDGRRVVSCSDDRTIRIWDAETGQQVGTPMEGHTEQVWSVAFSPDGSRVVSGSSDKTIRIWDAETGQQVGTLEGHTDSVRSVAFSPNGRRVVSASYDKTIRIWREEFDEYRGHLDVAWYGP</sequence>
<keyword evidence="2" id="KW-1185">Reference proteome</keyword>
<name>A0ACB8RQD9_9AGAM</name>
<dbReference type="Proteomes" id="UP000814033">
    <property type="component" value="Unassembled WGS sequence"/>
</dbReference>
<gene>
    <name evidence="1" type="ORF">FA95DRAFT_1606954</name>
</gene>
<reference evidence="1" key="1">
    <citation type="submission" date="2021-02" db="EMBL/GenBank/DDBJ databases">
        <authorList>
            <consortium name="DOE Joint Genome Institute"/>
            <person name="Ahrendt S."/>
            <person name="Looney B.P."/>
            <person name="Miyauchi S."/>
            <person name="Morin E."/>
            <person name="Drula E."/>
            <person name="Courty P.E."/>
            <person name="Chicoki N."/>
            <person name="Fauchery L."/>
            <person name="Kohler A."/>
            <person name="Kuo A."/>
            <person name="Labutti K."/>
            <person name="Pangilinan J."/>
            <person name="Lipzen A."/>
            <person name="Riley R."/>
            <person name="Andreopoulos W."/>
            <person name="He G."/>
            <person name="Johnson J."/>
            <person name="Barry K.W."/>
            <person name="Grigoriev I.V."/>
            <person name="Nagy L."/>
            <person name="Hibbett D."/>
            <person name="Henrissat B."/>
            <person name="Matheny P.B."/>
            <person name="Labbe J."/>
            <person name="Martin F."/>
        </authorList>
    </citation>
    <scope>NUCLEOTIDE SEQUENCE</scope>
    <source>
        <strain evidence="1">FP105234-sp</strain>
    </source>
</reference>
<dbReference type="EMBL" id="MU275927">
    <property type="protein sequence ID" value="KAI0046384.1"/>
    <property type="molecule type" value="Genomic_DNA"/>
</dbReference>
<organism evidence="1 2">
    <name type="scientific">Auriscalpium vulgare</name>
    <dbReference type="NCBI Taxonomy" id="40419"/>
    <lineage>
        <taxon>Eukaryota</taxon>
        <taxon>Fungi</taxon>
        <taxon>Dikarya</taxon>
        <taxon>Basidiomycota</taxon>
        <taxon>Agaricomycotina</taxon>
        <taxon>Agaricomycetes</taxon>
        <taxon>Russulales</taxon>
        <taxon>Auriscalpiaceae</taxon>
        <taxon>Auriscalpium</taxon>
    </lineage>
</organism>
<evidence type="ECO:0000313" key="2">
    <source>
        <dbReference type="Proteomes" id="UP000814033"/>
    </source>
</evidence>
<accession>A0ACB8RQD9</accession>
<reference evidence="1" key="2">
    <citation type="journal article" date="2022" name="New Phytol.">
        <title>Evolutionary transition to the ectomycorrhizal habit in the genomes of a hyperdiverse lineage of mushroom-forming fungi.</title>
        <authorList>
            <person name="Looney B."/>
            <person name="Miyauchi S."/>
            <person name="Morin E."/>
            <person name="Drula E."/>
            <person name="Courty P.E."/>
            <person name="Kohler A."/>
            <person name="Kuo A."/>
            <person name="LaButti K."/>
            <person name="Pangilinan J."/>
            <person name="Lipzen A."/>
            <person name="Riley R."/>
            <person name="Andreopoulos W."/>
            <person name="He G."/>
            <person name="Johnson J."/>
            <person name="Nolan M."/>
            <person name="Tritt A."/>
            <person name="Barry K.W."/>
            <person name="Grigoriev I.V."/>
            <person name="Nagy L.G."/>
            <person name="Hibbett D."/>
            <person name="Henrissat B."/>
            <person name="Matheny P.B."/>
            <person name="Labbe J."/>
            <person name="Martin F.M."/>
        </authorList>
    </citation>
    <scope>NUCLEOTIDE SEQUENCE</scope>
    <source>
        <strain evidence="1">FP105234-sp</strain>
    </source>
</reference>
<comment type="caution">
    <text evidence="1">The sequence shown here is derived from an EMBL/GenBank/DDBJ whole genome shotgun (WGS) entry which is preliminary data.</text>
</comment>
<protein>
    <submittedName>
        <fullName evidence="1">WD40 repeat-like protein</fullName>
    </submittedName>
</protein>